<dbReference type="Proteomes" id="UP000814128">
    <property type="component" value="Unassembled WGS sequence"/>
</dbReference>
<organism evidence="1 2">
    <name type="scientific">Vararia minispora EC-137</name>
    <dbReference type="NCBI Taxonomy" id="1314806"/>
    <lineage>
        <taxon>Eukaryota</taxon>
        <taxon>Fungi</taxon>
        <taxon>Dikarya</taxon>
        <taxon>Basidiomycota</taxon>
        <taxon>Agaricomycotina</taxon>
        <taxon>Agaricomycetes</taxon>
        <taxon>Russulales</taxon>
        <taxon>Lachnocladiaceae</taxon>
        <taxon>Vararia</taxon>
    </lineage>
</organism>
<sequence>MSQIKVTEDKRVCDLLPPAVVSFVNLPAKPPTNVVDWTCIHPAHIQEFIRVLPRPNNHLSVLPYAVVYAPEVYPGSTDFKTVSVGLQLYGYIASARVGEHGNWDMTERGIPRALWNLRIVGGPLAEVFRQQADALWDIEQFIIASIRGHGLSVADEEKGRAHFRKSIFIAQRVFHKVRNGKPEKNLAKGLAAQYDRKWRIPEVPQFGERLQDGTIRPYRQERFRRGDFVQVSVQFDTQSSLPPSGDDVVVRLLLRQLILLVPAADTGAGKIIPGLEIRGEKKEDRREVAVDKAPAFQQMF</sequence>
<name>A0ACB8QAT7_9AGAM</name>
<evidence type="ECO:0000313" key="1">
    <source>
        <dbReference type="EMBL" id="KAI0028914.1"/>
    </source>
</evidence>
<protein>
    <submittedName>
        <fullName evidence="1">Uncharacterized protein</fullName>
    </submittedName>
</protein>
<keyword evidence="2" id="KW-1185">Reference proteome</keyword>
<reference evidence="1" key="1">
    <citation type="submission" date="2021-02" db="EMBL/GenBank/DDBJ databases">
        <authorList>
            <consortium name="DOE Joint Genome Institute"/>
            <person name="Ahrendt S."/>
            <person name="Looney B.P."/>
            <person name="Miyauchi S."/>
            <person name="Morin E."/>
            <person name="Drula E."/>
            <person name="Courty P.E."/>
            <person name="Chicoki N."/>
            <person name="Fauchery L."/>
            <person name="Kohler A."/>
            <person name="Kuo A."/>
            <person name="Labutti K."/>
            <person name="Pangilinan J."/>
            <person name="Lipzen A."/>
            <person name="Riley R."/>
            <person name="Andreopoulos W."/>
            <person name="He G."/>
            <person name="Johnson J."/>
            <person name="Barry K.W."/>
            <person name="Grigoriev I.V."/>
            <person name="Nagy L."/>
            <person name="Hibbett D."/>
            <person name="Henrissat B."/>
            <person name="Matheny P.B."/>
            <person name="Labbe J."/>
            <person name="Martin F."/>
        </authorList>
    </citation>
    <scope>NUCLEOTIDE SEQUENCE</scope>
    <source>
        <strain evidence="1">EC-137</strain>
    </source>
</reference>
<comment type="caution">
    <text evidence="1">The sequence shown here is derived from an EMBL/GenBank/DDBJ whole genome shotgun (WGS) entry which is preliminary data.</text>
</comment>
<gene>
    <name evidence="1" type="ORF">K488DRAFT_73392</name>
</gene>
<reference evidence="1" key="2">
    <citation type="journal article" date="2022" name="New Phytol.">
        <title>Evolutionary transition to the ectomycorrhizal habit in the genomes of a hyperdiverse lineage of mushroom-forming fungi.</title>
        <authorList>
            <person name="Looney B."/>
            <person name="Miyauchi S."/>
            <person name="Morin E."/>
            <person name="Drula E."/>
            <person name="Courty P.E."/>
            <person name="Kohler A."/>
            <person name="Kuo A."/>
            <person name="LaButti K."/>
            <person name="Pangilinan J."/>
            <person name="Lipzen A."/>
            <person name="Riley R."/>
            <person name="Andreopoulos W."/>
            <person name="He G."/>
            <person name="Johnson J."/>
            <person name="Nolan M."/>
            <person name="Tritt A."/>
            <person name="Barry K.W."/>
            <person name="Grigoriev I.V."/>
            <person name="Nagy L.G."/>
            <person name="Hibbett D."/>
            <person name="Henrissat B."/>
            <person name="Matheny P.B."/>
            <person name="Labbe J."/>
            <person name="Martin F.M."/>
        </authorList>
    </citation>
    <scope>NUCLEOTIDE SEQUENCE</scope>
    <source>
        <strain evidence="1">EC-137</strain>
    </source>
</reference>
<evidence type="ECO:0000313" key="2">
    <source>
        <dbReference type="Proteomes" id="UP000814128"/>
    </source>
</evidence>
<proteinExistence type="predicted"/>
<accession>A0ACB8QAT7</accession>
<dbReference type="EMBL" id="MU273713">
    <property type="protein sequence ID" value="KAI0028914.1"/>
    <property type="molecule type" value="Genomic_DNA"/>
</dbReference>